<proteinExistence type="predicted"/>
<dbReference type="InterPro" id="IPR032877">
    <property type="entry name" value="Transposase_HTH"/>
</dbReference>
<name>A0A3G8ZJN9_9ACTN</name>
<gene>
    <name evidence="3" type="ORF">EH165_03835</name>
</gene>
<dbReference type="KEGG" id="nak:EH165_03835"/>
<evidence type="ECO:0000259" key="2">
    <source>
        <dbReference type="Pfam" id="PF14690"/>
    </source>
</evidence>
<reference evidence="3 4" key="2">
    <citation type="submission" date="2018-12" db="EMBL/GenBank/DDBJ databases">
        <title>Nakamurella antarcticus sp. nov., isolated from Antarctica South Shetland Islands soil.</title>
        <authorList>
            <person name="Peng F."/>
        </authorList>
    </citation>
    <scope>NUCLEOTIDE SEQUENCE [LARGE SCALE GENOMIC DNA]</scope>
    <source>
        <strain evidence="3 4">S14-144</strain>
    </source>
</reference>
<feature type="domain" description="Transposase IS204/IS1001/IS1096/IS1165 helix-turn-helix" evidence="1">
    <location>
        <begin position="97"/>
        <end position="148"/>
    </location>
</feature>
<feature type="domain" description="Transposase IS204/IS1001/IS1096/IS1165 zinc-finger" evidence="2">
    <location>
        <begin position="43"/>
        <end position="85"/>
    </location>
</feature>
<dbReference type="AlphaFoldDB" id="A0A3G8ZJN9"/>
<sequence>MPRATSVRRDPATVLFHLPDFHVIDARRSATGRDVVIGTGITQMCCPVCHVPSTRVHVRKLQRVRDIPAGGGPVTAWWYKLRFRCGNTGCAKATFTEHTPQVRPYAGSTSRLANTVVDADVLSGRSIAETARAHRIGWWTVQRALTARAAVLPDPGLSPATVKGPGGPDFCHWDGTTVSPVMGPPGVC</sequence>
<dbReference type="Pfam" id="PF14690">
    <property type="entry name" value="Zn_ribbon_ISL3"/>
    <property type="match status" value="1"/>
</dbReference>
<accession>A0A3G8ZJN9</accession>
<dbReference type="Pfam" id="PF13542">
    <property type="entry name" value="HTH_Tnp_ISL3"/>
    <property type="match status" value="1"/>
</dbReference>
<dbReference type="EMBL" id="CP034170">
    <property type="protein sequence ID" value="AZI57420.1"/>
    <property type="molecule type" value="Genomic_DNA"/>
</dbReference>
<protein>
    <submittedName>
        <fullName evidence="3">Transposase</fullName>
    </submittedName>
</protein>
<evidence type="ECO:0000313" key="4">
    <source>
        <dbReference type="Proteomes" id="UP000268084"/>
    </source>
</evidence>
<evidence type="ECO:0000313" key="3">
    <source>
        <dbReference type="EMBL" id="AZI57420.1"/>
    </source>
</evidence>
<keyword evidence="4" id="KW-1185">Reference proteome</keyword>
<dbReference type="RefSeq" id="WP_124798105.1">
    <property type="nucleotide sequence ID" value="NZ_CP034170.1"/>
</dbReference>
<dbReference type="OrthoDB" id="3238779at2"/>
<evidence type="ECO:0000259" key="1">
    <source>
        <dbReference type="Pfam" id="PF13542"/>
    </source>
</evidence>
<dbReference type="InterPro" id="IPR029261">
    <property type="entry name" value="Transposase_Znf"/>
</dbReference>
<reference evidence="3 4" key="1">
    <citation type="submission" date="2018-11" db="EMBL/GenBank/DDBJ databases">
        <authorList>
            <person name="Da X."/>
        </authorList>
    </citation>
    <scope>NUCLEOTIDE SEQUENCE [LARGE SCALE GENOMIC DNA]</scope>
    <source>
        <strain evidence="3 4">S14-144</strain>
    </source>
</reference>
<dbReference type="Proteomes" id="UP000268084">
    <property type="component" value="Chromosome"/>
</dbReference>
<organism evidence="3 4">
    <name type="scientific">Nakamurella antarctica</name>
    <dbReference type="NCBI Taxonomy" id="1902245"/>
    <lineage>
        <taxon>Bacteria</taxon>
        <taxon>Bacillati</taxon>
        <taxon>Actinomycetota</taxon>
        <taxon>Actinomycetes</taxon>
        <taxon>Nakamurellales</taxon>
        <taxon>Nakamurellaceae</taxon>
        <taxon>Nakamurella</taxon>
    </lineage>
</organism>